<keyword evidence="1" id="KW-0560">Oxidoreductase</keyword>
<dbReference type="AlphaFoldDB" id="A0A2J6SWP7"/>
<dbReference type="GO" id="GO:0016491">
    <property type="term" value="F:oxidoreductase activity"/>
    <property type="evidence" value="ECO:0007669"/>
    <property type="project" value="UniProtKB-KW"/>
</dbReference>
<accession>A0A2J6SWP7</accession>
<keyword evidence="3" id="KW-1185">Reference proteome</keyword>
<dbReference type="PANTHER" id="PTHR47534:SF3">
    <property type="entry name" value="ALCOHOL DEHYDROGENASE-LIKE C-TERMINAL DOMAIN-CONTAINING PROTEIN"/>
    <property type="match status" value="1"/>
</dbReference>
<sequence>MVFLSIVHASNSLISTTLPPKLVAVFIGATSGIGKVTLKTFAKYTTQPRIYFIGRSQEAADLILTDLKTLNAGGEYNFIKADVSLMRNVDAVCIQIKQKEKFINLLFLSPGVASFDRSSICLEIKKKNTETLERIHLLAALNYYTRILFITSLLPLLRAAPNLRRIISVGGGTQEGPLDAADFPALRIPLPQLRGHLSTLVTLGLEATARNEATVSIVHDYPGTVKTPLLNYMSEEQMSALMFVPLEECGERHLFLATSGRFRAAEGGCNGVMVGEGDEVAVGTSGTRGSGMYSVGPDCESASAEVLELLAGLKEKGMVDEIWRHTEGEFTRVTELSEVR</sequence>
<dbReference type="OrthoDB" id="2898509at2759"/>
<reference evidence="2 3" key="1">
    <citation type="submission" date="2016-04" db="EMBL/GenBank/DDBJ databases">
        <title>A degradative enzymes factory behind the ericoid mycorrhizal symbiosis.</title>
        <authorList>
            <consortium name="DOE Joint Genome Institute"/>
            <person name="Martino E."/>
            <person name="Morin E."/>
            <person name="Grelet G."/>
            <person name="Kuo A."/>
            <person name="Kohler A."/>
            <person name="Daghino S."/>
            <person name="Barry K."/>
            <person name="Choi C."/>
            <person name="Cichocki N."/>
            <person name="Clum A."/>
            <person name="Copeland A."/>
            <person name="Hainaut M."/>
            <person name="Haridas S."/>
            <person name="Labutti K."/>
            <person name="Lindquist E."/>
            <person name="Lipzen A."/>
            <person name="Khouja H.-R."/>
            <person name="Murat C."/>
            <person name="Ohm R."/>
            <person name="Olson A."/>
            <person name="Spatafora J."/>
            <person name="Veneault-Fourrey C."/>
            <person name="Henrissat B."/>
            <person name="Grigoriev I."/>
            <person name="Martin F."/>
            <person name="Perotto S."/>
        </authorList>
    </citation>
    <scope>NUCLEOTIDE SEQUENCE [LARGE SCALE GENOMIC DNA]</scope>
    <source>
        <strain evidence="2 3">E</strain>
    </source>
</reference>
<organism evidence="2 3">
    <name type="scientific">Hyaloscypha bicolor E</name>
    <dbReference type="NCBI Taxonomy" id="1095630"/>
    <lineage>
        <taxon>Eukaryota</taxon>
        <taxon>Fungi</taxon>
        <taxon>Dikarya</taxon>
        <taxon>Ascomycota</taxon>
        <taxon>Pezizomycotina</taxon>
        <taxon>Leotiomycetes</taxon>
        <taxon>Helotiales</taxon>
        <taxon>Hyaloscyphaceae</taxon>
        <taxon>Hyaloscypha</taxon>
        <taxon>Hyaloscypha bicolor</taxon>
    </lineage>
</organism>
<dbReference type="InParanoid" id="A0A2J6SWP7"/>
<dbReference type="InterPro" id="IPR036291">
    <property type="entry name" value="NAD(P)-bd_dom_sf"/>
</dbReference>
<dbReference type="InterPro" id="IPR002347">
    <property type="entry name" value="SDR_fam"/>
</dbReference>
<evidence type="ECO:0008006" key="4">
    <source>
        <dbReference type="Google" id="ProtNLM"/>
    </source>
</evidence>
<dbReference type="PANTHER" id="PTHR47534">
    <property type="entry name" value="YALI0E05731P"/>
    <property type="match status" value="1"/>
</dbReference>
<dbReference type="InterPro" id="IPR052228">
    <property type="entry name" value="Sec_Metab_Biosynth_Oxidored"/>
</dbReference>
<dbReference type="RefSeq" id="XP_024732101.1">
    <property type="nucleotide sequence ID" value="XM_024887913.1"/>
</dbReference>
<dbReference type="GeneID" id="36595989"/>
<dbReference type="Proteomes" id="UP000235371">
    <property type="component" value="Unassembled WGS sequence"/>
</dbReference>
<dbReference type="EMBL" id="KZ613856">
    <property type="protein sequence ID" value="PMD55197.1"/>
    <property type="molecule type" value="Genomic_DNA"/>
</dbReference>
<gene>
    <name evidence="2" type="ORF">K444DRAFT_696957</name>
</gene>
<evidence type="ECO:0000256" key="1">
    <source>
        <dbReference type="ARBA" id="ARBA00023002"/>
    </source>
</evidence>
<dbReference type="Gene3D" id="3.40.50.720">
    <property type="entry name" value="NAD(P)-binding Rossmann-like Domain"/>
    <property type="match status" value="1"/>
</dbReference>
<protein>
    <recommendedName>
        <fullName evidence="4">NAD(P)-binding protein</fullName>
    </recommendedName>
</protein>
<dbReference type="SUPFAM" id="SSF51735">
    <property type="entry name" value="NAD(P)-binding Rossmann-fold domains"/>
    <property type="match status" value="1"/>
</dbReference>
<name>A0A2J6SWP7_9HELO</name>
<evidence type="ECO:0000313" key="3">
    <source>
        <dbReference type="Proteomes" id="UP000235371"/>
    </source>
</evidence>
<evidence type="ECO:0000313" key="2">
    <source>
        <dbReference type="EMBL" id="PMD55197.1"/>
    </source>
</evidence>
<proteinExistence type="predicted"/>
<dbReference type="STRING" id="1095630.A0A2J6SWP7"/>
<dbReference type="Pfam" id="PF00106">
    <property type="entry name" value="adh_short"/>
    <property type="match status" value="1"/>
</dbReference>